<evidence type="ECO:0000313" key="1">
    <source>
        <dbReference type="EMBL" id="KYO20080.1"/>
    </source>
</evidence>
<dbReference type="AlphaFoldDB" id="A0A151M6L3"/>
<dbReference type="Proteomes" id="UP000050525">
    <property type="component" value="Unassembled WGS sequence"/>
</dbReference>
<accession>A0A151M6L3</accession>
<gene>
    <name evidence="1" type="ORF">Y1Q_0010667</name>
</gene>
<protein>
    <submittedName>
        <fullName evidence="1">Uncharacterized protein</fullName>
    </submittedName>
</protein>
<keyword evidence="2" id="KW-1185">Reference proteome</keyword>
<evidence type="ECO:0000313" key="2">
    <source>
        <dbReference type="Proteomes" id="UP000050525"/>
    </source>
</evidence>
<organism evidence="1 2">
    <name type="scientific">Alligator mississippiensis</name>
    <name type="common">American alligator</name>
    <dbReference type="NCBI Taxonomy" id="8496"/>
    <lineage>
        <taxon>Eukaryota</taxon>
        <taxon>Metazoa</taxon>
        <taxon>Chordata</taxon>
        <taxon>Craniata</taxon>
        <taxon>Vertebrata</taxon>
        <taxon>Euteleostomi</taxon>
        <taxon>Archelosauria</taxon>
        <taxon>Archosauria</taxon>
        <taxon>Crocodylia</taxon>
        <taxon>Alligatoridae</taxon>
        <taxon>Alligatorinae</taxon>
        <taxon>Alligator</taxon>
    </lineage>
</organism>
<reference evidence="1 2" key="1">
    <citation type="journal article" date="2012" name="Genome Biol.">
        <title>Sequencing three crocodilian genomes to illuminate the evolution of archosaurs and amniotes.</title>
        <authorList>
            <person name="St John J.A."/>
            <person name="Braun E.L."/>
            <person name="Isberg S.R."/>
            <person name="Miles L.G."/>
            <person name="Chong A.Y."/>
            <person name="Gongora J."/>
            <person name="Dalzell P."/>
            <person name="Moran C."/>
            <person name="Bed'hom B."/>
            <person name="Abzhanov A."/>
            <person name="Burgess S.C."/>
            <person name="Cooksey A.M."/>
            <person name="Castoe T.A."/>
            <person name="Crawford N.G."/>
            <person name="Densmore L.D."/>
            <person name="Drew J.C."/>
            <person name="Edwards S.V."/>
            <person name="Faircloth B.C."/>
            <person name="Fujita M.K."/>
            <person name="Greenwold M.J."/>
            <person name="Hoffmann F.G."/>
            <person name="Howard J.M."/>
            <person name="Iguchi T."/>
            <person name="Janes D.E."/>
            <person name="Khan S.Y."/>
            <person name="Kohno S."/>
            <person name="de Koning A.J."/>
            <person name="Lance S.L."/>
            <person name="McCarthy F.M."/>
            <person name="McCormack J.E."/>
            <person name="Merchant M.E."/>
            <person name="Peterson D.G."/>
            <person name="Pollock D.D."/>
            <person name="Pourmand N."/>
            <person name="Raney B.J."/>
            <person name="Roessler K.A."/>
            <person name="Sanford J.R."/>
            <person name="Sawyer R.H."/>
            <person name="Schmidt C.J."/>
            <person name="Triplett E.W."/>
            <person name="Tuberville T.D."/>
            <person name="Venegas-Anaya M."/>
            <person name="Howard J.T."/>
            <person name="Jarvis E.D."/>
            <person name="Guillette L.J.Jr."/>
            <person name="Glenn T.C."/>
            <person name="Green R.E."/>
            <person name="Ray D.A."/>
        </authorList>
    </citation>
    <scope>NUCLEOTIDE SEQUENCE [LARGE SCALE GENOMIC DNA]</scope>
    <source>
        <strain evidence="1">KSC_2009_1</strain>
    </source>
</reference>
<sequence>MYSSLILTRLHNRNLRILTAISTDWNQSGISNVFFHFSSKYIDVAHCCLLNKLKYPIHAPSSQELSREQMDEAAPSVNLETIPHKIKTESQLFPKGNLYMVQCICVSRLEGSD</sequence>
<dbReference type="EMBL" id="AKHW03006437">
    <property type="protein sequence ID" value="KYO20080.1"/>
    <property type="molecule type" value="Genomic_DNA"/>
</dbReference>
<name>A0A151M6L3_ALLMI</name>
<proteinExistence type="predicted"/>
<comment type="caution">
    <text evidence="1">The sequence shown here is derived from an EMBL/GenBank/DDBJ whole genome shotgun (WGS) entry which is preliminary data.</text>
</comment>